<evidence type="ECO:0000259" key="7">
    <source>
        <dbReference type="PROSITE" id="PS51371"/>
    </source>
</evidence>
<keyword evidence="5 6" id="KW-0129">CBS domain</keyword>
<accession>A1AQM4</accession>
<dbReference type="GO" id="GO:0050660">
    <property type="term" value="F:flavin adenine dinucleotide binding"/>
    <property type="evidence" value="ECO:0007669"/>
    <property type="project" value="InterPro"/>
</dbReference>
<dbReference type="HOGENOM" id="CLU_015237_3_0_7"/>
<dbReference type="PROSITE" id="PS51371">
    <property type="entry name" value="CBS"/>
    <property type="match status" value="2"/>
</dbReference>
<organism evidence="8 9">
    <name type="scientific">Pelobacter propionicus (strain DSM 2379 / NBRC 103807 / OttBd1)</name>
    <dbReference type="NCBI Taxonomy" id="338966"/>
    <lineage>
        <taxon>Bacteria</taxon>
        <taxon>Pseudomonadati</taxon>
        <taxon>Thermodesulfobacteriota</taxon>
        <taxon>Desulfuromonadia</taxon>
        <taxon>Desulfuromonadales</taxon>
        <taxon>Desulfuromonadaceae</taxon>
        <taxon>Pelobacter</taxon>
    </lineage>
</organism>
<dbReference type="Gene3D" id="3.10.580.10">
    <property type="entry name" value="CBS-domain"/>
    <property type="match status" value="1"/>
</dbReference>
<dbReference type="Pfam" id="PF03471">
    <property type="entry name" value="CorC_HlyC"/>
    <property type="match status" value="1"/>
</dbReference>
<evidence type="ECO:0000313" key="8">
    <source>
        <dbReference type="EMBL" id="ABK99644.1"/>
    </source>
</evidence>
<dbReference type="PANTHER" id="PTHR22777">
    <property type="entry name" value="HEMOLYSIN-RELATED"/>
    <property type="match status" value="1"/>
</dbReference>
<dbReference type="RefSeq" id="WP_011735910.1">
    <property type="nucleotide sequence ID" value="NC_008609.1"/>
</dbReference>
<dbReference type="KEGG" id="ppd:Ppro_2036"/>
<evidence type="ECO:0000256" key="4">
    <source>
        <dbReference type="ARBA" id="ARBA00022737"/>
    </source>
</evidence>
<dbReference type="InterPro" id="IPR000644">
    <property type="entry name" value="CBS_dom"/>
</dbReference>
<dbReference type="SUPFAM" id="SSF56176">
    <property type="entry name" value="FAD-binding/transporter-associated domain-like"/>
    <property type="match status" value="1"/>
</dbReference>
<dbReference type="InterPro" id="IPR016169">
    <property type="entry name" value="FAD-bd_PCMH_sub2"/>
</dbReference>
<dbReference type="AlphaFoldDB" id="A1AQM4"/>
<gene>
    <name evidence="8" type="ordered locus">Ppro_2036</name>
</gene>
<dbReference type="InterPro" id="IPR044751">
    <property type="entry name" value="Ion_transp-like_CBS"/>
</dbReference>
<dbReference type="eggNOG" id="COG1253">
    <property type="taxonomic scope" value="Bacteria"/>
</dbReference>
<feature type="domain" description="CBS" evidence="7">
    <location>
        <begin position="145"/>
        <end position="202"/>
    </location>
</feature>
<keyword evidence="9" id="KW-1185">Reference proteome</keyword>
<evidence type="ECO:0000256" key="1">
    <source>
        <dbReference type="ARBA" id="ARBA00004651"/>
    </source>
</evidence>
<dbReference type="SMART" id="SM00116">
    <property type="entry name" value="CBS"/>
    <property type="match status" value="2"/>
</dbReference>
<feature type="domain" description="CBS" evidence="7">
    <location>
        <begin position="80"/>
        <end position="139"/>
    </location>
</feature>
<evidence type="ECO:0000256" key="2">
    <source>
        <dbReference type="ARBA" id="ARBA00006337"/>
    </source>
</evidence>
<comment type="subcellular location">
    <subcellularLocation>
        <location evidence="1">Cell membrane</location>
        <topology evidence="1">Multi-pass membrane protein</topology>
    </subcellularLocation>
</comment>
<dbReference type="OrthoDB" id="9798188at2"/>
<evidence type="ECO:0000313" key="9">
    <source>
        <dbReference type="Proteomes" id="UP000006732"/>
    </source>
</evidence>
<dbReference type="Pfam" id="PF00571">
    <property type="entry name" value="CBS"/>
    <property type="match status" value="2"/>
</dbReference>
<dbReference type="GO" id="GO:0005886">
    <property type="term" value="C:plasma membrane"/>
    <property type="evidence" value="ECO:0007669"/>
    <property type="project" value="UniProtKB-SubCell"/>
</dbReference>
<dbReference type="FunFam" id="3.10.580.10:FF:000002">
    <property type="entry name" value="Magnesium/cobalt efflux protein CorC"/>
    <property type="match status" value="1"/>
</dbReference>
<dbReference type="PANTHER" id="PTHR22777:SF32">
    <property type="entry name" value="UPF0053 INNER MEMBRANE PROTEIN YFJD"/>
    <property type="match status" value="1"/>
</dbReference>
<comment type="similarity">
    <text evidence="2">Belongs to the UPF0053 family.</text>
</comment>
<keyword evidence="3" id="KW-0472">Membrane</keyword>
<dbReference type="SUPFAM" id="SSF54631">
    <property type="entry name" value="CBS-domain pair"/>
    <property type="match status" value="1"/>
</dbReference>
<dbReference type="EMBL" id="CP000482">
    <property type="protein sequence ID" value="ABK99644.1"/>
    <property type="molecule type" value="Genomic_DNA"/>
</dbReference>
<dbReference type="Proteomes" id="UP000006732">
    <property type="component" value="Chromosome"/>
</dbReference>
<dbReference type="InterPro" id="IPR036318">
    <property type="entry name" value="FAD-bd_PCMH-like_sf"/>
</dbReference>
<evidence type="ECO:0000256" key="3">
    <source>
        <dbReference type="ARBA" id="ARBA00022475"/>
    </source>
</evidence>
<dbReference type="Gene3D" id="3.30.465.10">
    <property type="match status" value="1"/>
</dbReference>
<dbReference type="InterPro" id="IPR046342">
    <property type="entry name" value="CBS_dom_sf"/>
</dbReference>
<keyword evidence="3" id="KW-1003">Cell membrane</keyword>
<sequence length="296" mass="33686">MQGNIFHIIGRKDTLEEGSTITSGIFKLFERFVHGRKKMTAYEIQDLIKASEDEGVVNEEESEMIRSIFSLRSTVVREVMVPRIDMACISVDATVREILETILACGHSRIPVFENSVDNVIGLLYAKDMLKYWGLSEDLIRVRSIMRPPYFIPETKNLEQLLQEFKNKHVHLAIVIDEYGGTSGLITIEDLLEQIVGDIQDEHDREEALFTTNDDGSLTADARLPIEELEQLFDMEIEHDKFDTVGGLIFHLTGKISAPGDTVENEQLVIAVLDSDERKIKRVCITRKNNMETDNE</sequence>
<dbReference type="STRING" id="338966.Ppro_2036"/>
<dbReference type="InterPro" id="IPR005170">
    <property type="entry name" value="Transptr-assoc_dom"/>
</dbReference>
<protein>
    <submittedName>
        <fullName evidence="8">CBS domain containing protein</fullName>
    </submittedName>
</protein>
<dbReference type="SMART" id="SM01091">
    <property type="entry name" value="CorC_HlyC"/>
    <property type="match status" value="1"/>
</dbReference>
<name>A1AQM4_PELPD</name>
<proteinExistence type="inferred from homology"/>
<evidence type="ECO:0000256" key="6">
    <source>
        <dbReference type="PROSITE-ProRule" id="PRU00703"/>
    </source>
</evidence>
<evidence type="ECO:0000256" key="5">
    <source>
        <dbReference type="ARBA" id="ARBA00023122"/>
    </source>
</evidence>
<reference evidence="8 9" key="1">
    <citation type="submission" date="2006-10" db="EMBL/GenBank/DDBJ databases">
        <title>Complete sequence of chromosome of Pelobacter propionicus DSM 2379.</title>
        <authorList>
            <consortium name="US DOE Joint Genome Institute"/>
            <person name="Copeland A."/>
            <person name="Lucas S."/>
            <person name="Lapidus A."/>
            <person name="Barry K."/>
            <person name="Detter J.C."/>
            <person name="Glavina del Rio T."/>
            <person name="Hammon N."/>
            <person name="Israni S."/>
            <person name="Dalin E."/>
            <person name="Tice H."/>
            <person name="Pitluck S."/>
            <person name="Saunders E."/>
            <person name="Brettin T."/>
            <person name="Bruce D."/>
            <person name="Han C."/>
            <person name="Tapia R."/>
            <person name="Schmutz J."/>
            <person name="Larimer F."/>
            <person name="Land M."/>
            <person name="Hauser L."/>
            <person name="Kyrpides N."/>
            <person name="Kim E."/>
            <person name="Lovley D."/>
            <person name="Richardson P."/>
        </authorList>
    </citation>
    <scope>NUCLEOTIDE SEQUENCE [LARGE SCALE GENOMIC DNA]</scope>
    <source>
        <strain evidence="9">DSM 2379 / NBRC 103807 / OttBd1</strain>
    </source>
</reference>
<dbReference type="CDD" id="cd04590">
    <property type="entry name" value="CBS_pair_CorC_HlyC_assoc"/>
    <property type="match status" value="1"/>
</dbReference>
<keyword evidence="4" id="KW-0677">Repeat</keyword>